<dbReference type="EMBL" id="BAABID010000015">
    <property type="protein sequence ID" value="GAA4733910.1"/>
    <property type="molecule type" value="Genomic_DNA"/>
</dbReference>
<proteinExistence type="predicted"/>
<dbReference type="Proteomes" id="UP001500956">
    <property type="component" value="Unassembled WGS sequence"/>
</dbReference>
<comment type="caution">
    <text evidence="2">The sequence shown here is derived from an EMBL/GenBank/DDBJ whole genome shotgun (WGS) entry which is preliminary data.</text>
</comment>
<accession>A0ABP8YN32</accession>
<gene>
    <name evidence="2" type="ORF">GCM10023216_28070</name>
</gene>
<evidence type="ECO:0000313" key="3">
    <source>
        <dbReference type="Proteomes" id="UP001500956"/>
    </source>
</evidence>
<organism evidence="2 3">
    <name type="scientific">Isoptericola chiayiensis</name>
    <dbReference type="NCBI Taxonomy" id="579446"/>
    <lineage>
        <taxon>Bacteria</taxon>
        <taxon>Bacillati</taxon>
        <taxon>Actinomycetota</taxon>
        <taxon>Actinomycetes</taxon>
        <taxon>Micrococcales</taxon>
        <taxon>Promicromonosporaceae</taxon>
        <taxon>Isoptericola</taxon>
    </lineage>
</organism>
<reference evidence="3" key="1">
    <citation type="journal article" date="2019" name="Int. J. Syst. Evol. Microbiol.">
        <title>The Global Catalogue of Microorganisms (GCM) 10K type strain sequencing project: providing services to taxonomists for standard genome sequencing and annotation.</title>
        <authorList>
            <consortium name="The Broad Institute Genomics Platform"/>
            <consortium name="The Broad Institute Genome Sequencing Center for Infectious Disease"/>
            <person name="Wu L."/>
            <person name="Ma J."/>
        </authorList>
    </citation>
    <scope>NUCLEOTIDE SEQUENCE [LARGE SCALE GENOMIC DNA]</scope>
    <source>
        <strain evidence="3">JCM 18063</strain>
    </source>
</reference>
<feature type="region of interest" description="Disordered" evidence="1">
    <location>
        <begin position="1"/>
        <end position="48"/>
    </location>
</feature>
<feature type="region of interest" description="Disordered" evidence="1">
    <location>
        <begin position="94"/>
        <end position="113"/>
    </location>
</feature>
<protein>
    <submittedName>
        <fullName evidence="2">Uncharacterized protein</fullName>
    </submittedName>
</protein>
<evidence type="ECO:0000256" key="1">
    <source>
        <dbReference type="SAM" id="MobiDB-lite"/>
    </source>
</evidence>
<evidence type="ECO:0000313" key="2">
    <source>
        <dbReference type="EMBL" id="GAA4733910.1"/>
    </source>
</evidence>
<sequence>MVRRRSSARGPVQIDLSADSAETSDGGTGAGGDVSGAAGSDGEPVTPGWFARRVAGPLAARWRGLTPELPGSASLLAVDGAPFLADRFRESYAEQDDDRMVQTSDSALVGLTG</sequence>
<name>A0ABP8YN32_9MICO</name>
<dbReference type="RefSeq" id="WP_172153622.1">
    <property type="nucleotide sequence ID" value="NZ_BAABID010000015.1"/>
</dbReference>
<keyword evidence="3" id="KW-1185">Reference proteome</keyword>